<name>A0AAV9DZ77_ACOCL</name>
<dbReference type="GO" id="GO:0000794">
    <property type="term" value="C:condensed nuclear chromosome"/>
    <property type="evidence" value="ECO:0007669"/>
    <property type="project" value="TreeGrafter"/>
</dbReference>
<dbReference type="PANTHER" id="PTHR18867">
    <property type="entry name" value="RAD50"/>
    <property type="match status" value="1"/>
</dbReference>
<dbReference type="GO" id="GO:0007004">
    <property type="term" value="P:telomere maintenance via telomerase"/>
    <property type="evidence" value="ECO:0007669"/>
    <property type="project" value="TreeGrafter"/>
</dbReference>
<proteinExistence type="predicted"/>
<dbReference type="GO" id="GO:0000722">
    <property type="term" value="P:telomere maintenance via recombination"/>
    <property type="evidence" value="ECO:0007669"/>
    <property type="project" value="TreeGrafter"/>
</dbReference>
<keyword evidence="3" id="KW-1185">Reference proteome</keyword>
<evidence type="ECO:0000256" key="1">
    <source>
        <dbReference type="SAM" id="Coils"/>
    </source>
</evidence>
<dbReference type="EMBL" id="JAUJYO010000010">
    <property type="protein sequence ID" value="KAK1306658.1"/>
    <property type="molecule type" value="Genomic_DNA"/>
</dbReference>
<comment type="caution">
    <text evidence="2">The sequence shown here is derived from an EMBL/GenBank/DDBJ whole genome shotgun (WGS) entry which is preliminary data.</text>
</comment>
<dbReference type="GO" id="GO:0006302">
    <property type="term" value="P:double-strand break repair"/>
    <property type="evidence" value="ECO:0007669"/>
    <property type="project" value="TreeGrafter"/>
</dbReference>
<protein>
    <submittedName>
        <fullName evidence="2">DNA repair protein RAD50</fullName>
    </submittedName>
</protein>
<dbReference type="AlphaFoldDB" id="A0AAV9DZ77"/>
<dbReference type="GO" id="GO:0043047">
    <property type="term" value="F:single-stranded telomeric DNA binding"/>
    <property type="evidence" value="ECO:0007669"/>
    <property type="project" value="TreeGrafter"/>
</dbReference>
<reference evidence="2" key="1">
    <citation type="journal article" date="2023" name="Nat. Commun.">
        <title>Diploid and tetraploid genomes of Acorus and the evolution of monocots.</title>
        <authorList>
            <person name="Ma L."/>
            <person name="Liu K.W."/>
            <person name="Li Z."/>
            <person name="Hsiao Y.Y."/>
            <person name="Qi Y."/>
            <person name="Fu T."/>
            <person name="Tang G.D."/>
            <person name="Zhang D."/>
            <person name="Sun W.H."/>
            <person name="Liu D.K."/>
            <person name="Li Y."/>
            <person name="Chen G.Z."/>
            <person name="Liu X.D."/>
            <person name="Liao X.Y."/>
            <person name="Jiang Y.T."/>
            <person name="Yu X."/>
            <person name="Hao Y."/>
            <person name="Huang J."/>
            <person name="Zhao X.W."/>
            <person name="Ke S."/>
            <person name="Chen Y.Y."/>
            <person name="Wu W.L."/>
            <person name="Hsu J.L."/>
            <person name="Lin Y.F."/>
            <person name="Huang M.D."/>
            <person name="Li C.Y."/>
            <person name="Huang L."/>
            <person name="Wang Z.W."/>
            <person name="Zhao X."/>
            <person name="Zhong W.Y."/>
            <person name="Peng D.H."/>
            <person name="Ahmad S."/>
            <person name="Lan S."/>
            <person name="Zhang J.S."/>
            <person name="Tsai W.C."/>
            <person name="Van de Peer Y."/>
            <person name="Liu Z.J."/>
        </authorList>
    </citation>
    <scope>NUCLEOTIDE SEQUENCE</scope>
    <source>
        <strain evidence="2">CP</strain>
    </source>
</reference>
<gene>
    <name evidence="2" type="primary">RAD50</name>
    <name evidence="2" type="ORF">QJS10_CPA10g01514</name>
</gene>
<dbReference type="GO" id="GO:0070192">
    <property type="term" value="P:chromosome organization involved in meiotic cell cycle"/>
    <property type="evidence" value="ECO:0007669"/>
    <property type="project" value="TreeGrafter"/>
</dbReference>
<reference evidence="2" key="2">
    <citation type="submission" date="2023-06" db="EMBL/GenBank/DDBJ databases">
        <authorList>
            <person name="Ma L."/>
            <person name="Liu K.-W."/>
            <person name="Li Z."/>
            <person name="Hsiao Y.-Y."/>
            <person name="Qi Y."/>
            <person name="Fu T."/>
            <person name="Tang G."/>
            <person name="Zhang D."/>
            <person name="Sun W.-H."/>
            <person name="Liu D.-K."/>
            <person name="Li Y."/>
            <person name="Chen G.-Z."/>
            <person name="Liu X.-D."/>
            <person name="Liao X.-Y."/>
            <person name="Jiang Y.-T."/>
            <person name="Yu X."/>
            <person name="Hao Y."/>
            <person name="Huang J."/>
            <person name="Zhao X.-W."/>
            <person name="Ke S."/>
            <person name="Chen Y.-Y."/>
            <person name="Wu W.-L."/>
            <person name="Hsu J.-L."/>
            <person name="Lin Y.-F."/>
            <person name="Huang M.-D."/>
            <person name="Li C.-Y."/>
            <person name="Huang L."/>
            <person name="Wang Z.-W."/>
            <person name="Zhao X."/>
            <person name="Zhong W.-Y."/>
            <person name="Peng D.-H."/>
            <person name="Ahmad S."/>
            <person name="Lan S."/>
            <person name="Zhang J.-S."/>
            <person name="Tsai W.-C."/>
            <person name="Van De Peer Y."/>
            <person name="Liu Z.-J."/>
        </authorList>
    </citation>
    <scope>NUCLEOTIDE SEQUENCE</scope>
    <source>
        <strain evidence="2">CP</strain>
        <tissue evidence="2">Leaves</tissue>
    </source>
</reference>
<keyword evidence="1" id="KW-0175">Coiled coil</keyword>
<dbReference type="GO" id="GO:0030870">
    <property type="term" value="C:Mre11 complex"/>
    <property type="evidence" value="ECO:0007669"/>
    <property type="project" value="TreeGrafter"/>
</dbReference>
<evidence type="ECO:0000313" key="3">
    <source>
        <dbReference type="Proteomes" id="UP001180020"/>
    </source>
</evidence>
<dbReference type="GO" id="GO:0051880">
    <property type="term" value="F:G-quadruplex DNA binding"/>
    <property type="evidence" value="ECO:0007669"/>
    <property type="project" value="TreeGrafter"/>
</dbReference>
<accession>A0AAV9DZ77</accession>
<dbReference type="Gene3D" id="3.40.50.300">
    <property type="entry name" value="P-loop containing nucleotide triphosphate hydrolases"/>
    <property type="match status" value="1"/>
</dbReference>
<dbReference type="PANTHER" id="PTHR18867:SF12">
    <property type="entry name" value="DNA REPAIR PROTEIN RAD50"/>
    <property type="match status" value="1"/>
</dbReference>
<organism evidence="2 3">
    <name type="scientific">Acorus calamus</name>
    <name type="common">Sweet flag</name>
    <dbReference type="NCBI Taxonomy" id="4465"/>
    <lineage>
        <taxon>Eukaryota</taxon>
        <taxon>Viridiplantae</taxon>
        <taxon>Streptophyta</taxon>
        <taxon>Embryophyta</taxon>
        <taxon>Tracheophyta</taxon>
        <taxon>Spermatophyta</taxon>
        <taxon>Magnoliopsida</taxon>
        <taxon>Liliopsida</taxon>
        <taxon>Acoraceae</taxon>
        <taxon>Acorus</taxon>
    </lineage>
</organism>
<dbReference type="Proteomes" id="UP001180020">
    <property type="component" value="Unassembled WGS sequence"/>
</dbReference>
<sequence length="384" mass="45198">MEPVDTVDKLLLEMQNLHKQVDELEYKLNIRGQGVQSVEEIQSQLITLQNKRDSFDRELENLREEQKYLIDDLSAIQNRWHMQREEKLKASNKLEMIKNAEKELARLTEEKTQLELEEKHLAETLASFQKEEEQTLKVHGETKLKLQREYDKLNEIKRSYEQDIKMLEELSSKIRNYVDLRKGEMLKEAQEKHSFSESQLQKCDAKKQELLAELNKNKELSMNQVQLKRNIDDNLNYRKTKAEVDCLTHETELLEEQILQMGGVSMFEADRKRQLQEKERLQSEVLASIIIRLALAETFCLNCGILALDEPTTNLDGPNAESLTATQLRIMEDRKGQENFQLIVITHDERFAQLIGQRQHAEKYCRITKDEQQHSIIEAQEIYD</sequence>
<dbReference type="SUPFAM" id="SSF52540">
    <property type="entry name" value="P-loop containing nucleoside triphosphate hydrolases"/>
    <property type="match status" value="2"/>
</dbReference>
<dbReference type="GO" id="GO:0003691">
    <property type="term" value="F:double-stranded telomeric DNA binding"/>
    <property type="evidence" value="ECO:0007669"/>
    <property type="project" value="TreeGrafter"/>
</dbReference>
<evidence type="ECO:0000313" key="2">
    <source>
        <dbReference type="EMBL" id="KAK1306658.1"/>
    </source>
</evidence>
<dbReference type="InterPro" id="IPR027417">
    <property type="entry name" value="P-loop_NTPase"/>
</dbReference>
<feature type="coiled-coil region" evidence="1">
    <location>
        <begin position="7"/>
        <end position="284"/>
    </location>
</feature>